<dbReference type="InterPro" id="IPR027417">
    <property type="entry name" value="P-loop_NTPase"/>
</dbReference>
<evidence type="ECO:0000256" key="1">
    <source>
        <dbReference type="ARBA" id="ARBA00001946"/>
    </source>
</evidence>
<protein>
    <recommendedName>
        <fullName evidence="5">TGS domain-containing protein</fullName>
    </recommendedName>
</protein>
<dbReference type="Gene3D" id="3.10.20.30">
    <property type="match status" value="1"/>
</dbReference>
<dbReference type="Gene3D" id="1.10.150.300">
    <property type="entry name" value="TGS-like domain"/>
    <property type="match status" value="1"/>
</dbReference>
<proteinExistence type="predicted"/>
<sequence>MKIGLVGFAGSGKTTVFNTMTGLDVPVGYGGDVRLGTVRVPDKRIDALTKIFLPKKKTYAEISFCDVPGEHGSHKKGLSPHGLQQIRDQEALCLVLQDFNNPALEGAPDPLLDLESFHTECVFADLEIIEKRLDRARKEQADAHEIATFELAQANLEEERPLRLIPDADLDRSLIKGYGILSDRPLLVVVNRDEEHAADPLAGKLDTRIKELGAAGLTLCASIEADIAGMEPADQGEFLADLGLKESALSRFIRSAYDLLDLISFFTVGEDEVRAWTIRRGTNAHRAAGKIHSDLERGFIRAEVTPCEVFMDYGSEAAVKDAGKLQVEGKNYLVSDGDIMHVRFNV</sequence>
<dbReference type="InterPro" id="IPR004095">
    <property type="entry name" value="TGS"/>
</dbReference>
<gene>
    <name evidence="6" type="ORF">METZ01_LOCUS9092</name>
</gene>
<keyword evidence="4" id="KW-0067">ATP-binding</keyword>
<dbReference type="EMBL" id="UINC01000488">
    <property type="protein sequence ID" value="SUZ56238.1"/>
    <property type="molecule type" value="Genomic_DNA"/>
</dbReference>
<evidence type="ECO:0000259" key="5">
    <source>
        <dbReference type="PROSITE" id="PS51880"/>
    </source>
</evidence>
<dbReference type="InterPro" id="IPR013029">
    <property type="entry name" value="YchF_C"/>
</dbReference>
<dbReference type="InterPro" id="IPR012676">
    <property type="entry name" value="TGS-like"/>
</dbReference>
<feature type="domain" description="TGS" evidence="5">
    <location>
        <begin position="261"/>
        <end position="344"/>
    </location>
</feature>
<name>A0A381NQW9_9ZZZZ</name>
<evidence type="ECO:0000313" key="6">
    <source>
        <dbReference type="EMBL" id="SUZ56238.1"/>
    </source>
</evidence>
<evidence type="ECO:0000256" key="4">
    <source>
        <dbReference type="ARBA" id="ARBA00022840"/>
    </source>
</evidence>
<dbReference type="PIRSF" id="PIRSF006641">
    <property type="entry name" value="CHP00092"/>
    <property type="match status" value="1"/>
</dbReference>
<dbReference type="SUPFAM" id="SSF52540">
    <property type="entry name" value="P-loop containing nucleoside triphosphate hydrolases"/>
    <property type="match status" value="1"/>
</dbReference>
<dbReference type="Pfam" id="PF06071">
    <property type="entry name" value="YchF-GTPase_C"/>
    <property type="match status" value="1"/>
</dbReference>
<dbReference type="GO" id="GO:0016887">
    <property type="term" value="F:ATP hydrolysis activity"/>
    <property type="evidence" value="ECO:0007669"/>
    <property type="project" value="InterPro"/>
</dbReference>
<evidence type="ECO:0000256" key="3">
    <source>
        <dbReference type="ARBA" id="ARBA00022741"/>
    </source>
</evidence>
<dbReference type="GO" id="GO:0005524">
    <property type="term" value="F:ATP binding"/>
    <property type="evidence" value="ECO:0007669"/>
    <property type="project" value="UniProtKB-KW"/>
</dbReference>
<dbReference type="InterPro" id="IPR023192">
    <property type="entry name" value="TGS-like_dom_sf"/>
</dbReference>
<dbReference type="Gene3D" id="3.40.50.300">
    <property type="entry name" value="P-loop containing nucleotide triphosphate hydrolases"/>
    <property type="match status" value="1"/>
</dbReference>
<evidence type="ECO:0000256" key="2">
    <source>
        <dbReference type="ARBA" id="ARBA00022723"/>
    </source>
</evidence>
<dbReference type="CDD" id="cd04867">
    <property type="entry name" value="TGS_YchF_OLA1"/>
    <property type="match status" value="1"/>
</dbReference>
<comment type="cofactor">
    <cofactor evidence="1">
        <name>Mg(2+)</name>
        <dbReference type="ChEBI" id="CHEBI:18420"/>
    </cofactor>
</comment>
<dbReference type="AlphaFoldDB" id="A0A381NQW9"/>
<reference evidence="6" key="1">
    <citation type="submission" date="2018-05" db="EMBL/GenBank/DDBJ databases">
        <authorList>
            <person name="Lanie J.A."/>
            <person name="Ng W.-L."/>
            <person name="Kazmierczak K.M."/>
            <person name="Andrzejewski T.M."/>
            <person name="Davidsen T.M."/>
            <person name="Wayne K.J."/>
            <person name="Tettelin H."/>
            <person name="Glass J.I."/>
            <person name="Rusch D."/>
            <person name="Podicherti R."/>
            <person name="Tsui H.-C.T."/>
            <person name="Winkler M.E."/>
        </authorList>
    </citation>
    <scope>NUCLEOTIDE SEQUENCE</scope>
</reference>
<accession>A0A381NQW9</accession>
<dbReference type="InterPro" id="IPR004396">
    <property type="entry name" value="ATPase_YchF/OLA1"/>
</dbReference>
<dbReference type="FunFam" id="3.10.20.30:FF:000001">
    <property type="entry name" value="Ribosome-binding ATPase YchF"/>
    <property type="match status" value="1"/>
</dbReference>
<dbReference type="GO" id="GO:0046872">
    <property type="term" value="F:metal ion binding"/>
    <property type="evidence" value="ECO:0007669"/>
    <property type="project" value="UniProtKB-KW"/>
</dbReference>
<dbReference type="PROSITE" id="PS51880">
    <property type="entry name" value="TGS"/>
    <property type="match status" value="1"/>
</dbReference>
<keyword evidence="3" id="KW-0547">Nucleotide-binding</keyword>
<keyword evidence="2" id="KW-0479">Metal-binding</keyword>
<organism evidence="6">
    <name type="scientific">marine metagenome</name>
    <dbReference type="NCBI Taxonomy" id="408172"/>
    <lineage>
        <taxon>unclassified sequences</taxon>
        <taxon>metagenomes</taxon>
        <taxon>ecological metagenomes</taxon>
    </lineage>
</organism>
<dbReference type="PANTHER" id="PTHR23305:SF18">
    <property type="entry name" value="OBG-TYPE G DOMAIN-CONTAINING PROTEIN"/>
    <property type="match status" value="1"/>
</dbReference>
<dbReference type="PANTHER" id="PTHR23305">
    <property type="entry name" value="OBG GTPASE FAMILY"/>
    <property type="match status" value="1"/>
</dbReference>
<dbReference type="InterPro" id="IPR012675">
    <property type="entry name" value="Beta-grasp_dom_sf"/>
</dbReference>
<dbReference type="GO" id="GO:0005737">
    <property type="term" value="C:cytoplasm"/>
    <property type="evidence" value="ECO:0007669"/>
    <property type="project" value="TreeGrafter"/>
</dbReference>
<dbReference type="SUPFAM" id="SSF81271">
    <property type="entry name" value="TGS-like"/>
    <property type="match status" value="1"/>
</dbReference>
<dbReference type="GO" id="GO:0005525">
    <property type="term" value="F:GTP binding"/>
    <property type="evidence" value="ECO:0007669"/>
    <property type="project" value="InterPro"/>
</dbReference>